<dbReference type="SUPFAM" id="SSF50630">
    <property type="entry name" value="Acid proteases"/>
    <property type="match status" value="1"/>
</dbReference>
<protein>
    <submittedName>
        <fullName evidence="1">Uncharacterized protein</fullName>
    </submittedName>
</protein>
<dbReference type="InterPro" id="IPR021109">
    <property type="entry name" value="Peptidase_aspartic_dom_sf"/>
</dbReference>
<keyword evidence="2" id="KW-1185">Reference proteome</keyword>
<dbReference type="PANTHER" id="PTHR13683:SF375">
    <property type="entry name" value="PEPTIDASE A1 DOMAIN-CONTAINING PROTEIN"/>
    <property type="match status" value="1"/>
</dbReference>
<dbReference type="Gene3D" id="2.40.70.10">
    <property type="entry name" value="Acid Proteases"/>
    <property type="match status" value="2"/>
</dbReference>
<dbReference type="Pfam" id="PF14543">
    <property type="entry name" value="TAXi_N"/>
    <property type="match status" value="1"/>
</dbReference>
<dbReference type="Proteomes" id="UP001642484">
    <property type="component" value="Unassembled WGS sequence"/>
</dbReference>
<reference evidence="1 2" key="1">
    <citation type="submission" date="2024-02" db="EMBL/GenBank/DDBJ databases">
        <authorList>
            <person name="Chen Y."/>
            <person name="Shah S."/>
            <person name="Dougan E. K."/>
            <person name="Thang M."/>
            <person name="Chan C."/>
        </authorList>
    </citation>
    <scope>NUCLEOTIDE SEQUENCE [LARGE SCALE GENOMIC DNA]</scope>
</reference>
<dbReference type="EMBL" id="CAXAMN010001947">
    <property type="protein sequence ID" value="CAK8997009.1"/>
    <property type="molecule type" value="Genomic_DNA"/>
</dbReference>
<organism evidence="1 2">
    <name type="scientific">Durusdinium trenchii</name>
    <dbReference type="NCBI Taxonomy" id="1381693"/>
    <lineage>
        <taxon>Eukaryota</taxon>
        <taxon>Sar</taxon>
        <taxon>Alveolata</taxon>
        <taxon>Dinophyceae</taxon>
        <taxon>Suessiales</taxon>
        <taxon>Symbiodiniaceae</taxon>
        <taxon>Durusdinium</taxon>
    </lineage>
</organism>
<dbReference type="InterPro" id="IPR001461">
    <property type="entry name" value="Aspartic_peptidase_A1"/>
</dbReference>
<dbReference type="InterPro" id="IPR033121">
    <property type="entry name" value="PEPTIDASE_A1"/>
</dbReference>
<dbReference type="InterPro" id="IPR032861">
    <property type="entry name" value="TAXi_N"/>
</dbReference>
<gene>
    <name evidence="1" type="ORF">CCMP2556_LOCUS4686</name>
</gene>
<comment type="caution">
    <text evidence="1">The sequence shown here is derived from an EMBL/GenBank/DDBJ whole genome shotgun (WGS) entry which is preliminary data.</text>
</comment>
<dbReference type="PROSITE" id="PS51767">
    <property type="entry name" value="PEPTIDASE_A1"/>
    <property type="match status" value="1"/>
</dbReference>
<sequence>MVLVITFFRLSLQSLLIFCASAHLVPIPVYGNLRNDGYYFLDLWVGTPPQRVSVMMSLTGSPLTAFACSSCERCAQHMDPWFQLNQSSTAEILPCADPRCHRGCGNRNLATSNAPCEYEQRYAEGSSIRGWWFEDVVRAGSQLIGRKMMGCHSEEKDIFSTLKANGILQLAPGISDTLLAERDADVIAVCLADYGGIVTMGGPNWSFHRGRPKYIKMKQRMNSSIFAQGRSEILVPLTSISIGWHVVPIHGETTVESGTTRTYFSSSAYDSIRKHIESFCRHRCGLLTAKRSCWITKRLQYFPALRMNFGHTFRWAPSAYLYARRPGHYCYAFEDDGPSGRTILGGSWMLHQELIFDFRQGRLGVVPAECPRHFARPIEVLWDMNSQVGHSKEDHHSDAFGQIHVSPAERDSMIAAVLMLCLGLLSMKWYKRPKAPAVEMEVALASLDTGDSPCGDYYALDD</sequence>
<proteinExistence type="predicted"/>
<evidence type="ECO:0000313" key="1">
    <source>
        <dbReference type="EMBL" id="CAK8997009.1"/>
    </source>
</evidence>
<evidence type="ECO:0000313" key="2">
    <source>
        <dbReference type="Proteomes" id="UP001642484"/>
    </source>
</evidence>
<dbReference type="InterPro" id="IPR032799">
    <property type="entry name" value="TAXi_C"/>
</dbReference>
<dbReference type="PANTHER" id="PTHR13683">
    <property type="entry name" value="ASPARTYL PROTEASES"/>
    <property type="match status" value="1"/>
</dbReference>
<accession>A0ABP0I6J0</accession>
<dbReference type="Pfam" id="PF14541">
    <property type="entry name" value="TAXi_C"/>
    <property type="match status" value="1"/>
</dbReference>
<name>A0ABP0I6J0_9DINO</name>